<proteinExistence type="predicted"/>
<dbReference type="GeneID" id="107272701"/>
<evidence type="ECO:0000313" key="3">
    <source>
        <dbReference type="Proteomes" id="UP000694920"/>
    </source>
</evidence>
<name>A0AAJ7FS51_CEPCN</name>
<evidence type="ECO:0000256" key="2">
    <source>
        <dbReference type="SAM" id="SignalP"/>
    </source>
</evidence>
<keyword evidence="2" id="KW-0732">Signal</keyword>
<dbReference type="KEGG" id="ccin:107272701"/>
<dbReference type="RefSeq" id="XP_015605589.1">
    <property type="nucleotide sequence ID" value="XM_015750103.2"/>
</dbReference>
<reference evidence="4" key="1">
    <citation type="submission" date="2025-08" db="UniProtKB">
        <authorList>
            <consortium name="RefSeq"/>
        </authorList>
    </citation>
    <scope>IDENTIFICATION</scope>
</reference>
<keyword evidence="1" id="KW-1133">Transmembrane helix</keyword>
<evidence type="ECO:0000256" key="1">
    <source>
        <dbReference type="SAM" id="Phobius"/>
    </source>
</evidence>
<keyword evidence="1" id="KW-0812">Transmembrane</keyword>
<feature type="signal peptide" evidence="2">
    <location>
        <begin position="1"/>
        <end position="19"/>
    </location>
</feature>
<organism evidence="3 4">
    <name type="scientific">Cephus cinctus</name>
    <name type="common">Wheat stem sawfly</name>
    <dbReference type="NCBI Taxonomy" id="211228"/>
    <lineage>
        <taxon>Eukaryota</taxon>
        <taxon>Metazoa</taxon>
        <taxon>Ecdysozoa</taxon>
        <taxon>Arthropoda</taxon>
        <taxon>Hexapoda</taxon>
        <taxon>Insecta</taxon>
        <taxon>Pterygota</taxon>
        <taxon>Neoptera</taxon>
        <taxon>Endopterygota</taxon>
        <taxon>Hymenoptera</taxon>
        <taxon>Cephoidea</taxon>
        <taxon>Cephidae</taxon>
        <taxon>Cephus</taxon>
    </lineage>
</organism>
<sequence>MSVIRFLVWTMCCVTLGAAFNLEPYLSIARCKSSCISKYSIDGSCDSENSEELSCSKCWYNCESLLFEWDDTRDMCEKPNCIKFPECVNPCYYYKSQEPKSEYLPSMLPAPKSDKITLGRFDVGIVFKRMNVEWKKYEWFNSKTIPTLDLNSWIIVVTQSGVEHWSKINWSPSLVTLKEGPLYEATLTWKNPSNIFMQKLNHVKTMLNSETEIIHMDADYLSSEALKIVVKPTLSTKASTGSLSPELSLDLPMTTESFDYPQASELTYIVSWQPEAGGLMGNQVTKSSTTQISLLPGVKYQVRIATNDGPGSYAIEVDTTSGSQQVTSKQDDSLDTDDSFKRKEFVLVTKEISLLKVALKKIFLPTELIWPTSAAIVSASLLILLIVLVRRANRDKKNIAVDNIA</sequence>
<feature type="chain" id="PRO_5042552219" evidence="2">
    <location>
        <begin position="20"/>
        <end position="405"/>
    </location>
</feature>
<accession>A0AAJ7FS51</accession>
<dbReference type="Proteomes" id="UP000694920">
    <property type="component" value="Unplaced"/>
</dbReference>
<keyword evidence="3" id="KW-1185">Reference proteome</keyword>
<feature type="transmembrane region" description="Helical" evidence="1">
    <location>
        <begin position="368"/>
        <end position="389"/>
    </location>
</feature>
<gene>
    <name evidence="4" type="primary">LOC107272701</name>
</gene>
<dbReference type="AlphaFoldDB" id="A0AAJ7FS51"/>
<protein>
    <submittedName>
        <fullName evidence="4">Uncharacterized protein LOC107272701</fullName>
    </submittedName>
</protein>
<keyword evidence="1" id="KW-0472">Membrane</keyword>
<evidence type="ECO:0000313" key="4">
    <source>
        <dbReference type="RefSeq" id="XP_015605589.1"/>
    </source>
</evidence>